<evidence type="ECO:0000256" key="1">
    <source>
        <dbReference type="ARBA" id="ARBA00022630"/>
    </source>
</evidence>
<protein>
    <recommendedName>
        <fullName evidence="6">FMN dependent NADH:quinone oxidoreductase</fullName>
        <ecNumber evidence="6">1.6.5.-</ecNumber>
    </recommendedName>
    <alternativeName>
        <fullName evidence="6">Azo-dye reductase</fullName>
    </alternativeName>
    <alternativeName>
        <fullName evidence="6">FMN-dependent NADH-azo compound oxidoreductase</fullName>
    </alternativeName>
    <alternativeName>
        <fullName evidence="6">FMN-dependent NADH-azoreductase</fullName>
        <ecNumber evidence="6">1.7.1.17</ecNumber>
    </alternativeName>
</protein>
<keyword evidence="4 6" id="KW-0520">NAD</keyword>
<feature type="domain" description="Flavodoxin-like fold" evidence="7">
    <location>
        <begin position="3"/>
        <end position="196"/>
    </location>
</feature>
<organism evidence="8 9">
    <name type="scientific">Petrotoga halophila DSM 16923</name>
    <dbReference type="NCBI Taxonomy" id="1122953"/>
    <lineage>
        <taxon>Bacteria</taxon>
        <taxon>Thermotogati</taxon>
        <taxon>Thermotogota</taxon>
        <taxon>Thermotogae</taxon>
        <taxon>Petrotogales</taxon>
        <taxon>Petrotogaceae</taxon>
        <taxon>Petrotoga</taxon>
    </lineage>
</organism>
<keyword evidence="9" id="KW-1185">Reference proteome</keyword>
<comment type="function">
    <text evidence="6">Also exhibits azoreductase activity. Catalyzes the reductive cleavage of the azo bond in aromatic azo compounds to the corresponding amines.</text>
</comment>
<accession>A0A2S5EDL9</accession>
<dbReference type="PANTHER" id="PTHR43741">
    <property type="entry name" value="FMN-DEPENDENT NADH-AZOREDUCTASE 1"/>
    <property type="match status" value="1"/>
</dbReference>
<dbReference type="Gene3D" id="3.40.50.360">
    <property type="match status" value="1"/>
</dbReference>
<evidence type="ECO:0000259" key="7">
    <source>
        <dbReference type="Pfam" id="PF02525"/>
    </source>
</evidence>
<dbReference type="EMBL" id="JALY01000223">
    <property type="protein sequence ID" value="POZ91252.1"/>
    <property type="molecule type" value="Genomic_DNA"/>
</dbReference>
<dbReference type="Pfam" id="PF02525">
    <property type="entry name" value="Flavodoxin_2"/>
    <property type="match status" value="1"/>
</dbReference>
<dbReference type="EC" id="1.6.5.-" evidence="6"/>
<evidence type="ECO:0000313" key="8">
    <source>
        <dbReference type="EMBL" id="POZ91252.1"/>
    </source>
</evidence>
<feature type="binding site" evidence="6">
    <location>
        <begin position="92"/>
        <end position="95"/>
    </location>
    <ligand>
        <name>FMN</name>
        <dbReference type="ChEBI" id="CHEBI:58210"/>
    </ligand>
</feature>
<comment type="similarity">
    <text evidence="6">Belongs to the azoreductase type 1 family.</text>
</comment>
<evidence type="ECO:0000256" key="3">
    <source>
        <dbReference type="ARBA" id="ARBA00023002"/>
    </source>
</evidence>
<comment type="function">
    <text evidence="6">Quinone reductase that provides resistance to thiol-specific stress caused by electrophilic quinones.</text>
</comment>
<sequence length="201" mass="23055">MSTVLYIKANPKDDKDSRTFRISNHFINVYQKTHPNDQVITLDLYKENIHFLTKEDIQTIFSPKTEESRNHPILKYTYQFAEADKYIFAFPMWNLNTPAILKAYFDYITVSGITFKYTEHGAVGLLNGKKALCVTTTGGEYLTPPMSDFEMGMRYIRTILKFMGVDDIKAVAAQRLDIIGEDVEKIISDALKEAEEAAKNF</sequence>
<comment type="caution">
    <text evidence="6">Lacks conserved residue(s) required for the propagation of feature annotation.</text>
</comment>
<dbReference type="GO" id="GO:0016652">
    <property type="term" value="F:oxidoreductase activity, acting on NAD(P)H as acceptor"/>
    <property type="evidence" value="ECO:0007669"/>
    <property type="project" value="UniProtKB-UniRule"/>
</dbReference>
<comment type="cofactor">
    <cofactor evidence="6">
        <name>FMN</name>
        <dbReference type="ChEBI" id="CHEBI:58210"/>
    </cofactor>
    <text evidence="6">Binds 1 FMN per subunit.</text>
</comment>
<dbReference type="HAMAP" id="MF_01216">
    <property type="entry name" value="Azoreductase_type1"/>
    <property type="match status" value="1"/>
</dbReference>
<dbReference type="InterPro" id="IPR003680">
    <property type="entry name" value="Flavodoxin_fold"/>
</dbReference>
<keyword evidence="2 6" id="KW-0288">FMN</keyword>
<name>A0A2S5EDL9_9BACT</name>
<dbReference type="GO" id="GO:0010181">
    <property type="term" value="F:FMN binding"/>
    <property type="evidence" value="ECO:0007669"/>
    <property type="project" value="UniProtKB-UniRule"/>
</dbReference>
<reference evidence="8 9" key="1">
    <citation type="submission" date="2014-01" db="EMBL/GenBank/DDBJ databases">
        <title>Comparative genomics of Petrotoga.</title>
        <authorList>
            <person name="Chow K."/>
            <person name="Charchuk R."/>
            <person name="Nesbo C.L."/>
        </authorList>
    </citation>
    <scope>NUCLEOTIDE SEQUENCE [LARGE SCALE GENOMIC DNA]</scope>
    <source>
        <strain evidence="8 9">DSM 16923</strain>
    </source>
</reference>
<keyword evidence="3 6" id="KW-0560">Oxidoreductase</keyword>
<dbReference type="SUPFAM" id="SSF52218">
    <property type="entry name" value="Flavoproteins"/>
    <property type="match status" value="1"/>
</dbReference>
<evidence type="ECO:0000256" key="5">
    <source>
        <dbReference type="ARBA" id="ARBA00048542"/>
    </source>
</evidence>
<keyword evidence="1 6" id="KW-0285">Flavoprotein</keyword>
<dbReference type="AlphaFoldDB" id="A0A2S5EDL9"/>
<comment type="subunit">
    <text evidence="6">Homodimer.</text>
</comment>
<evidence type="ECO:0000256" key="4">
    <source>
        <dbReference type="ARBA" id="ARBA00023027"/>
    </source>
</evidence>
<proteinExistence type="inferred from homology"/>
<dbReference type="EC" id="1.7.1.17" evidence="6"/>
<evidence type="ECO:0000313" key="9">
    <source>
        <dbReference type="Proteomes" id="UP000236950"/>
    </source>
</evidence>
<dbReference type="GO" id="GO:0009055">
    <property type="term" value="F:electron transfer activity"/>
    <property type="evidence" value="ECO:0007669"/>
    <property type="project" value="UniProtKB-UniRule"/>
</dbReference>
<feature type="binding site" evidence="6">
    <location>
        <begin position="136"/>
        <end position="139"/>
    </location>
    <ligand>
        <name>FMN</name>
        <dbReference type="ChEBI" id="CHEBI:58210"/>
    </ligand>
</feature>
<dbReference type="InterPro" id="IPR029039">
    <property type="entry name" value="Flavoprotein-like_sf"/>
</dbReference>
<dbReference type="Proteomes" id="UP000236950">
    <property type="component" value="Unassembled WGS sequence"/>
</dbReference>
<comment type="catalytic activity">
    <reaction evidence="6">
        <text>2 a quinone + NADH + H(+) = 2 a 1,4-benzosemiquinone + NAD(+)</text>
        <dbReference type="Rhea" id="RHEA:65952"/>
        <dbReference type="ChEBI" id="CHEBI:15378"/>
        <dbReference type="ChEBI" id="CHEBI:57540"/>
        <dbReference type="ChEBI" id="CHEBI:57945"/>
        <dbReference type="ChEBI" id="CHEBI:132124"/>
        <dbReference type="ChEBI" id="CHEBI:134225"/>
    </reaction>
</comment>
<dbReference type="InterPro" id="IPR050104">
    <property type="entry name" value="FMN-dep_NADH:Q_OxRdtase_AzoR1"/>
</dbReference>
<dbReference type="InterPro" id="IPR023048">
    <property type="entry name" value="NADH:quinone_OxRdtase_FMN_depd"/>
</dbReference>
<dbReference type="PANTHER" id="PTHR43741:SF7">
    <property type="entry name" value="FMN-DEPENDENT NADH:QUINONE OXIDOREDUCTASE"/>
    <property type="match status" value="1"/>
</dbReference>
<dbReference type="GO" id="GO:0016655">
    <property type="term" value="F:oxidoreductase activity, acting on NAD(P)H, quinone or similar compound as acceptor"/>
    <property type="evidence" value="ECO:0007669"/>
    <property type="project" value="InterPro"/>
</dbReference>
<comment type="catalytic activity">
    <reaction evidence="5">
        <text>N,N-dimethyl-1,4-phenylenediamine + anthranilate + 2 NAD(+) = 2-(4-dimethylaminophenyl)diazenylbenzoate + 2 NADH + 2 H(+)</text>
        <dbReference type="Rhea" id="RHEA:55872"/>
        <dbReference type="ChEBI" id="CHEBI:15378"/>
        <dbReference type="ChEBI" id="CHEBI:15783"/>
        <dbReference type="ChEBI" id="CHEBI:16567"/>
        <dbReference type="ChEBI" id="CHEBI:57540"/>
        <dbReference type="ChEBI" id="CHEBI:57945"/>
        <dbReference type="ChEBI" id="CHEBI:71579"/>
        <dbReference type="EC" id="1.7.1.17"/>
    </reaction>
    <physiologicalReaction direction="right-to-left" evidence="5">
        <dbReference type="Rhea" id="RHEA:55874"/>
    </physiologicalReaction>
</comment>
<comment type="caution">
    <text evidence="8">The sequence shown here is derived from an EMBL/GenBank/DDBJ whole genome shotgun (WGS) entry which is preliminary data.</text>
</comment>
<gene>
    <name evidence="6" type="primary">azoR</name>
    <name evidence="8" type="ORF">AA81_10705</name>
</gene>
<dbReference type="RefSeq" id="WP_103899008.1">
    <property type="nucleotide sequence ID" value="NZ_JALY01000223.1"/>
</dbReference>
<evidence type="ECO:0000256" key="6">
    <source>
        <dbReference type="HAMAP-Rule" id="MF_01216"/>
    </source>
</evidence>
<evidence type="ECO:0000256" key="2">
    <source>
        <dbReference type="ARBA" id="ARBA00022643"/>
    </source>
</evidence>